<evidence type="ECO:0000313" key="1">
    <source>
        <dbReference type="EMBL" id="KDQ49412.1"/>
    </source>
</evidence>
<dbReference type="HOGENOM" id="CLU_1065829_0_0_1"/>
<sequence length="308" mass="34110">MSSQSTQLLSGPAQHSSEQPQYIDHRRDLCQHLTHLSSGTEGQALPYDDWTLDLYIQGEVEHILLGLARRICEIVWAYCSSHDANAQLSPSDFSDWCTGVQFELLAYQRIYLDALGSGISQKVTGFFYEVLFAFFFQEQPPSNDWSTVLTDLSQDPYMIEAAASPGELPLSHWWTYEDVGAGLTELHSQFGLEVPHTLAVVQALENACFNQSAIAQLESSITNLDEIVRESHAYVHPHDPPERTLSSQPSELFGLASKYVPELAYPRFADSPLAYEDKLAVLALVLAAYEDYQPYAGQGGHAGSSASS</sequence>
<accession>A0A067PEI5</accession>
<dbReference type="InParanoid" id="A0A067PEI5"/>
<protein>
    <submittedName>
        <fullName evidence="1">Uncharacterized protein</fullName>
    </submittedName>
</protein>
<reference evidence="2" key="1">
    <citation type="journal article" date="2014" name="Proc. Natl. Acad. Sci. U.S.A.">
        <title>Extensive sampling of basidiomycete genomes demonstrates inadequacy of the white-rot/brown-rot paradigm for wood decay fungi.</title>
        <authorList>
            <person name="Riley R."/>
            <person name="Salamov A.A."/>
            <person name="Brown D.W."/>
            <person name="Nagy L.G."/>
            <person name="Floudas D."/>
            <person name="Held B.W."/>
            <person name="Levasseur A."/>
            <person name="Lombard V."/>
            <person name="Morin E."/>
            <person name="Otillar R."/>
            <person name="Lindquist E.A."/>
            <person name="Sun H."/>
            <person name="LaButti K.M."/>
            <person name="Schmutz J."/>
            <person name="Jabbour D."/>
            <person name="Luo H."/>
            <person name="Baker S.E."/>
            <person name="Pisabarro A.G."/>
            <person name="Walton J.D."/>
            <person name="Blanchette R.A."/>
            <person name="Henrissat B."/>
            <person name="Martin F."/>
            <person name="Cullen D."/>
            <person name="Hibbett D.S."/>
            <person name="Grigoriev I.V."/>
        </authorList>
    </citation>
    <scope>NUCLEOTIDE SEQUENCE [LARGE SCALE GENOMIC DNA]</scope>
    <source>
        <strain evidence="2">MUCL 33604</strain>
    </source>
</reference>
<keyword evidence="2" id="KW-1185">Reference proteome</keyword>
<proteinExistence type="predicted"/>
<evidence type="ECO:0000313" key="2">
    <source>
        <dbReference type="Proteomes" id="UP000027265"/>
    </source>
</evidence>
<dbReference type="AlphaFoldDB" id="A0A067PEI5"/>
<dbReference type="Proteomes" id="UP000027265">
    <property type="component" value="Unassembled WGS sequence"/>
</dbReference>
<gene>
    <name evidence="1" type="ORF">JAAARDRAFT_200893</name>
</gene>
<name>A0A067PEI5_9AGAM</name>
<dbReference type="EMBL" id="KL197786">
    <property type="protein sequence ID" value="KDQ49412.1"/>
    <property type="molecule type" value="Genomic_DNA"/>
</dbReference>
<organism evidence="1 2">
    <name type="scientific">Jaapia argillacea MUCL 33604</name>
    <dbReference type="NCBI Taxonomy" id="933084"/>
    <lineage>
        <taxon>Eukaryota</taxon>
        <taxon>Fungi</taxon>
        <taxon>Dikarya</taxon>
        <taxon>Basidiomycota</taxon>
        <taxon>Agaricomycotina</taxon>
        <taxon>Agaricomycetes</taxon>
        <taxon>Agaricomycetidae</taxon>
        <taxon>Jaapiales</taxon>
        <taxon>Jaapiaceae</taxon>
        <taxon>Jaapia</taxon>
    </lineage>
</organism>